<evidence type="ECO:0000313" key="1">
    <source>
        <dbReference type="EMBL" id="KAJ2889947.1"/>
    </source>
</evidence>
<protein>
    <submittedName>
        <fullName evidence="1">Uncharacterized protein</fullName>
    </submittedName>
</protein>
<organism evidence="1 2">
    <name type="scientific">Coemansia aciculifera</name>
    <dbReference type="NCBI Taxonomy" id="417176"/>
    <lineage>
        <taxon>Eukaryota</taxon>
        <taxon>Fungi</taxon>
        <taxon>Fungi incertae sedis</taxon>
        <taxon>Zoopagomycota</taxon>
        <taxon>Kickxellomycotina</taxon>
        <taxon>Kickxellomycetes</taxon>
        <taxon>Kickxellales</taxon>
        <taxon>Kickxellaceae</taxon>
        <taxon>Coemansia</taxon>
    </lineage>
</organism>
<gene>
    <name evidence="1" type="ORF">IWW38_004403</name>
</gene>
<accession>A0ACC1LXP8</accession>
<feature type="non-terminal residue" evidence="1">
    <location>
        <position position="577"/>
    </location>
</feature>
<sequence>MSRMLWLATTRNLCVAKYGYGLSLQVRSISQFKDVDSPSAQIDLLDKQSVNLPTPESPASVAASEQQALDMMSKCYRLLLEHVSTMNNTDVLRLCEVADRLGQQTMSQQLHMSPDLFSKYLQFYAHLGRPDITQQAFDRVKRRWRQPSLAVYDAQQLALLRYVADNATGGSMLTKTLLPGESVKDLAGKIDHRLNTRSVSAAIRDIMRHERRTRQLVKALEYGSYAALVALIAKWMWIGNSVALAGMGVVPRILASSAALIVTGTGICWVLRRSVMGTLTTPALLSRNDTRFGHSTAAEIDLPAESDTEARQILRRAFPASPSDEAMLDINEILYASSTSTQRRPRLSWRLRLALSWSRLARRFAVVEPMLTSTHDMHQQLAAMWLRNMVQMFPPSVSSSGEKDSRQMAAASEAIQEFACFVKQTFSTIPLALTRNEISALSAFAVQEASTEAFADFLRLVDSGSLGLVANVVPRERHSTAIMRSDDVTKHRAGATVLAYISCFQQLNSESSKSEYQSKTNTLLSALLSDLEMPVSASLYHAAFATANRTLAVSQQLADSLETRFLAHDPFTLHIVR</sequence>
<proteinExistence type="predicted"/>
<dbReference type="Proteomes" id="UP001139981">
    <property type="component" value="Unassembled WGS sequence"/>
</dbReference>
<comment type="caution">
    <text evidence="1">The sequence shown here is derived from an EMBL/GenBank/DDBJ whole genome shotgun (WGS) entry which is preliminary data.</text>
</comment>
<evidence type="ECO:0000313" key="2">
    <source>
        <dbReference type="Proteomes" id="UP001139981"/>
    </source>
</evidence>
<dbReference type="EMBL" id="JANBVB010001583">
    <property type="protein sequence ID" value="KAJ2889947.1"/>
    <property type="molecule type" value="Genomic_DNA"/>
</dbReference>
<reference evidence="1" key="1">
    <citation type="submission" date="2022-07" db="EMBL/GenBank/DDBJ databases">
        <title>Phylogenomic reconstructions and comparative analyses of Kickxellomycotina fungi.</title>
        <authorList>
            <person name="Reynolds N.K."/>
            <person name="Stajich J.E."/>
            <person name="Barry K."/>
            <person name="Grigoriev I.V."/>
            <person name="Crous P."/>
            <person name="Smith M.E."/>
        </authorList>
    </citation>
    <scope>NUCLEOTIDE SEQUENCE</scope>
    <source>
        <strain evidence="1">CBS 190363</strain>
    </source>
</reference>
<keyword evidence="2" id="KW-1185">Reference proteome</keyword>
<name>A0ACC1LXP8_9FUNG</name>